<dbReference type="Proteomes" id="UP000553756">
    <property type="component" value="Unassembled WGS sequence"/>
</dbReference>
<name>A0ABX1SZ75_9BIFI</name>
<accession>A0ABX1SZ75</accession>
<dbReference type="PROSITE" id="PS50943">
    <property type="entry name" value="HTH_CROC1"/>
    <property type="match status" value="1"/>
</dbReference>
<keyword evidence="3" id="KW-1185">Reference proteome</keyword>
<dbReference type="InterPro" id="IPR001387">
    <property type="entry name" value="Cro/C1-type_HTH"/>
</dbReference>
<gene>
    <name evidence="2" type="ORF">G1C94_0525</name>
</gene>
<feature type="domain" description="HTH cro/C1-type" evidence="1">
    <location>
        <begin position="21"/>
        <end position="74"/>
    </location>
</feature>
<evidence type="ECO:0000313" key="2">
    <source>
        <dbReference type="EMBL" id="NMN01904.1"/>
    </source>
</evidence>
<proteinExistence type="predicted"/>
<organism evidence="2 3">
    <name type="scientific">Bifidobacterium panos</name>
    <dbReference type="NCBI Taxonomy" id="2675321"/>
    <lineage>
        <taxon>Bacteria</taxon>
        <taxon>Bacillati</taxon>
        <taxon>Actinomycetota</taxon>
        <taxon>Actinomycetes</taxon>
        <taxon>Bifidobacteriales</taxon>
        <taxon>Bifidobacteriaceae</taxon>
        <taxon>Bifidobacterium</taxon>
    </lineage>
</organism>
<dbReference type="EMBL" id="JAAIIJ010000006">
    <property type="protein sequence ID" value="NMN01904.1"/>
    <property type="molecule type" value="Genomic_DNA"/>
</dbReference>
<evidence type="ECO:0000259" key="1">
    <source>
        <dbReference type="PROSITE" id="PS50943"/>
    </source>
</evidence>
<protein>
    <submittedName>
        <fullName evidence="2">Transcriptional regulator</fullName>
    </submittedName>
</protein>
<dbReference type="SUPFAM" id="SSF47413">
    <property type="entry name" value="lambda repressor-like DNA-binding domains"/>
    <property type="match status" value="1"/>
</dbReference>
<evidence type="ECO:0000313" key="3">
    <source>
        <dbReference type="Proteomes" id="UP000553756"/>
    </source>
</evidence>
<dbReference type="Pfam" id="PF01381">
    <property type="entry name" value="HTH_3"/>
    <property type="match status" value="1"/>
</dbReference>
<dbReference type="CDD" id="cd00093">
    <property type="entry name" value="HTH_XRE"/>
    <property type="match status" value="1"/>
</dbReference>
<dbReference type="Gene3D" id="1.10.260.40">
    <property type="entry name" value="lambda repressor-like DNA-binding domains"/>
    <property type="match status" value="1"/>
</dbReference>
<sequence>MHFLLDEPLPGDVTKAIAERMVQRRKEHHMSQPQLAKASNVSLGSIRRFEQIHEISLTSLVNIAFALGCEADFASLFANPYYETLEDVEAARKRKGGGRS</sequence>
<comment type="caution">
    <text evidence="2">The sequence shown here is derived from an EMBL/GenBank/DDBJ whole genome shotgun (WGS) entry which is preliminary data.</text>
</comment>
<reference evidence="2 3" key="1">
    <citation type="submission" date="2020-02" db="EMBL/GenBank/DDBJ databases">
        <title>Characterization of phylogenetic diversity of novel bifidobacterial species isolated in Czech ZOOs.</title>
        <authorList>
            <person name="Lugli G.A."/>
            <person name="Vera N.B."/>
            <person name="Ventura M."/>
        </authorList>
    </citation>
    <scope>NUCLEOTIDE SEQUENCE [LARGE SCALE GENOMIC DNA]</scope>
    <source>
        <strain evidence="2 3">DSM 109963</strain>
    </source>
</reference>
<dbReference type="InterPro" id="IPR010982">
    <property type="entry name" value="Lambda_DNA-bd_dom_sf"/>
</dbReference>